<organism evidence="1 2">
    <name type="scientific">Candidula unifasciata</name>
    <dbReference type="NCBI Taxonomy" id="100452"/>
    <lineage>
        <taxon>Eukaryota</taxon>
        <taxon>Metazoa</taxon>
        <taxon>Spiralia</taxon>
        <taxon>Lophotrochozoa</taxon>
        <taxon>Mollusca</taxon>
        <taxon>Gastropoda</taxon>
        <taxon>Heterobranchia</taxon>
        <taxon>Euthyneura</taxon>
        <taxon>Panpulmonata</taxon>
        <taxon>Eupulmonata</taxon>
        <taxon>Stylommatophora</taxon>
        <taxon>Helicina</taxon>
        <taxon>Helicoidea</taxon>
        <taxon>Geomitridae</taxon>
        <taxon>Candidula</taxon>
    </lineage>
</organism>
<reference evidence="1" key="1">
    <citation type="submission" date="2021-04" db="EMBL/GenBank/DDBJ databases">
        <authorList>
            <consortium name="Molecular Ecology Group"/>
        </authorList>
    </citation>
    <scope>NUCLEOTIDE SEQUENCE</scope>
</reference>
<feature type="non-terminal residue" evidence="1">
    <location>
        <position position="64"/>
    </location>
</feature>
<dbReference type="EMBL" id="CAJHNH020006024">
    <property type="protein sequence ID" value="CAG5133240.1"/>
    <property type="molecule type" value="Genomic_DNA"/>
</dbReference>
<name>A0A8S3ZYZ0_9EUPU</name>
<protein>
    <submittedName>
        <fullName evidence="1">Uncharacterized protein</fullName>
    </submittedName>
</protein>
<dbReference type="Proteomes" id="UP000678393">
    <property type="component" value="Unassembled WGS sequence"/>
</dbReference>
<comment type="caution">
    <text evidence="1">The sequence shown here is derived from an EMBL/GenBank/DDBJ whole genome shotgun (WGS) entry which is preliminary data.</text>
</comment>
<sequence length="64" mass="7190">SRPCRIRLKSINALWPDSRMGRVITSVNTLSSRLLQPLISSTLSKYSVILNSISLIIRGFRSCL</sequence>
<evidence type="ECO:0000313" key="1">
    <source>
        <dbReference type="EMBL" id="CAG5133240.1"/>
    </source>
</evidence>
<proteinExistence type="predicted"/>
<gene>
    <name evidence="1" type="ORF">CUNI_LOCUS18798</name>
</gene>
<feature type="non-terminal residue" evidence="1">
    <location>
        <position position="1"/>
    </location>
</feature>
<accession>A0A8S3ZYZ0</accession>
<evidence type="ECO:0000313" key="2">
    <source>
        <dbReference type="Proteomes" id="UP000678393"/>
    </source>
</evidence>
<keyword evidence="2" id="KW-1185">Reference proteome</keyword>
<dbReference type="AlphaFoldDB" id="A0A8S3ZYZ0"/>